<protein>
    <submittedName>
        <fullName evidence="3">3-oxoadipate enol-lactonase</fullName>
        <ecNumber evidence="3">3.1.1.24</ecNumber>
    </submittedName>
</protein>
<dbReference type="Gene3D" id="3.40.50.1820">
    <property type="entry name" value="alpha/beta hydrolase"/>
    <property type="match status" value="1"/>
</dbReference>
<dbReference type="EC" id="3.1.1.24" evidence="3"/>
<reference evidence="3 4" key="1">
    <citation type="submission" date="2023-12" db="EMBL/GenBank/DDBJ databases">
        <title>Description of new species of Mycobacterium terrae complex isolated from sewage at the Sao Paulo Zoological Park Foundation in Brazil.</title>
        <authorList>
            <person name="Romagnoli C.L."/>
            <person name="Conceicao E.C."/>
            <person name="Machado E."/>
            <person name="Barreto L.B.P.F."/>
            <person name="Sharma A."/>
            <person name="Silva N.M."/>
            <person name="Marques L.E."/>
            <person name="Juliana M.A."/>
            <person name="Lourenco M.C.S."/>
            <person name="Digiampietri L.A."/>
            <person name="Suffys P.N."/>
            <person name="Viana-Niero C."/>
        </authorList>
    </citation>
    <scope>NUCLEOTIDE SEQUENCE [LARGE SCALE GENOMIC DNA]</scope>
    <source>
        <strain evidence="3 4">MYC098</strain>
    </source>
</reference>
<organism evidence="3 4">
    <name type="scientific">[Mycobacterium] crassicus</name>
    <dbReference type="NCBI Taxonomy" id="2872309"/>
    <lineage>
        <taxon>Bacteria</taxon>
        <taxon>Bacillati</taxon>
        <taxon>Actinomycetota</taxon>
        <taxon>Actinomycetes</taxon>
        <taxon>Mycobacteriales</taxon>
        <taxon>Mycobacteriaceae</taxon>
        <taxon>Mycolicibacter</taxon>
    </lineage>
</organism>
<dbReference type="PANTHER" id="PTHR43798:SF31">
    <property type="entry name" value="AB HYDROLASE SUPERFAMILY PROTEIN YCLE"/>
    <property type="match status" value="1"/>
</dbReference>
<dbReference type="InterPro" id="IPR029058">
    <property type="entry name" value="AB_hydrolase_fold"/>
</dbReference>
<dbReference type="PANTHER" id="PTHR43798">
    <property type="entry name" value="MONOACYLGLYCEROL LIPASE"/>
    <property type="match status" value="1"/>
</dbReference>
<evidence type="ECO:0000313" key="3">
    <source>
        <dbReference type="EMBL" id="MEB3022612.1"/>
    </source>
</evidence>
<name>A0ABU5XK33_9MYCO</name>
<dbReference type="GO" id="GO:0047570">
    <property type="term" value="F:3-oxoadipate enol-lactonase activity"/>
    <property type="evidence" value="ECO:0007669"/>
    <property type="project" value="UniProtKB-EC"/>
</dbReference>
<dbReference type="Pfam" id="PF00561">
    <property type="entry name" value="Abhydrolase_1"/>
    <property type="match status" value="1"/>
</dbReference>
<accession>A0ABU5XK33</accession>
<dbReference type="SUPFAM" id="SSF53474">
    <property type="entry name" value="alpha/beta-Hydrolases"/>
    <property type="match status" value="1"/>
</dbReference>
<dbReference type="PRINTS" id="PR00111">
    <property type="entry name" value="ABHYDROLASE"/>
</dbReference>
<comment type="caution">
    <text evidence="3">The sequence shown here is derived from an EMBL/GenBank/DDBJ whole genome shotgun (WGS) entry which is preliminary data.</text>
</comment>
<evidence type="ECO:0000259" key="2">
    <source>
        <dbReference type="Pfam" id="PF00561"/>
    </source>
</evidence>
<sequence>MSAVEVHAVVTGPEDGPVVLLSNSLGSTHRMWDAQIGALQERFRVVRYDTRGHGGSPVPAGPYTIDDLADDAVALLDRLGVQRAHLVGLSLGGMTAMRVAARNPERVERMAVLCTGAQLPPADAWTERAATVRANDSSSVAAAVVQRWFTAEYLAAHPDVRSESEAMVAATPAEGYAGCCEVIAAMDLRADLASITAPTLAIAGADDPATPPAKLDEIAAGVKDGRLLVVPHAAHLANAEQPGIVTRALIEHLEQS</sequence>
<dbReference type="InterPro" id="IPR050266">
    <property type="entry name" value="AB_hydrolase_sf"/>
</dbReference>
<dbReference type="NCBIfam" id="TIGR02427">
    <property type="entry name" value="protocat_pcaD"/>
    <property type="match status" value="1"/>
</dbReference>
<evidence type="ECO:0000256" key="1">
    <source>
        <dbReference type="ARBA" id="ARBA00022801"/>
    </source>
</evidence>
<evidence type="ECO:0000313" key="4">
    <source>
        <dbReference type="Proteomes" id="UP001299596"/>
    </source>
</evidence>
<dbReference type="InterPro" id="IPR000073">
    <property type="entry name" value="AB_hydrolase_1"/>
</dbReference>
<feature type="domain" description="AB hydrolase-1" evidence="2">
    <location>
        <begin position="17"/>
        <end position="240"/>
    </location>
</feature>
<keyword evidence="4" id="KW-1185">Reference proteome</keyword>
<gene>
    <name evidence="3" type="primary">pcaD</name>
    <name evidence="3" type="ORF">K6T79_16325</name>
</gene>
<dbReference type="EMBL" id="JAYJJR010000011">
    <property type="protein sequence ID" value="MEB3022612.1"/>
    <property type="molecule type" value="Genomic_DNA"/>
</dbReference>
<dbReference type="InterPro" id="IPR026968">
    <property type="entry name" value="PcaD/CatD"/>
</dbReference>
<dbReference type="RefSeq" id="WP_225396793.1">
    <property type="nucleotide sequence ID" value="NZ_JAYJJR010000011.1"/>
</dbReference>
<proteinExistence type="predicted"/>
<keyword evidence="1 3" id="KW-0378">Hydrolase</keyword>
<dbReference type="Proteomes" id="UP001299596">
    <property type="component" value="Unassembled WGS sequence"/>
</dbReference>